<sequence>MATGSSVDPELKLDIPENQTYVDHIEYKITSPDRERISTSRVSITSEFSSSQASSEDVEKSMSLQETVASNATFDTNSNFIVSSQNECDESNDQILTDPVVLSDASTSLERSVDRIERKCLIDETDKIVSPVKLVEDLSKFAGEDILGRTAPLASLELDDDLDITVSSQCKLENTSTSENINRNRDPDDLNNNLEVLTMPQQREENVVEERPSESSFAVSEMGNRPADKENREGDLSQGHIVEVKQQSKEDEKTGEVVVITETITEEVEKETVHVTEIEEVWEYVADSNHGVVIRKKNVVSQKEADEVNLKTLRKSHITTERHRKYTDDEAKITSEVSIPNQVEIEVQEKSSITAPDTESQGINKGEESDNKKQEEQEIAELSRNQAEIDLQDKPSFSAPDTESQEIKGEESEHKKQSCEEQEITELSAVTAGLSLQENIMLFDSEQRPATYESQGSNFQIEETQQLLSSVLIKKEKASEIVAVGADPVSEMECDQNSDKPVGENKVQRSREGNQKSASLSSAEDSRAMIIEKEAEEVSLGISNISHITTEGHKKQTNYDMDKPSEVSVQNQDEIVVQEKSSITSLERESQEIKKVGELEQGRNEQEFAESSDAKIKMSLQENVALVDNQKRPATCESQGDNLQIVEAEHLLLSMDLVKEEIVHEIVTVETRLVSEIVTNVINDTLTAEHKVLGSDALNAEGSQISESESTAQDSRSITDQQISIEHNIPAPQDPGFVVFEQSQIVQLHHNQLLASSDISSHTQSEQKQVLHQDGQIKQDNEKNEGIVNYETDRNQAEIKPIQIKRMFKTPMDCETKVVKLGGSMVEEKLYNDIYYDDVRYSLTLRGSWLRQRNGKWQLLTEVSRVPYEEDSNEKEIVKFLTKHYNCSEKGFKESILALVHELGLTEFSNFITIQKHYKMLNCTISLELTDFGFQVGEIAVKVASPAETPSALQIIDNMANDLGFQPLQMETL</sequence>
<protein>
    <recommendedName>
        <fullName evidence="2">CYTH domain-containing protein</fullName>
    </recommendedName>
</protein>
<dbReference type="SUPFAM" id="SSF55154">
    <property type="entry name" value="CYTH-like phosphatases"/>
    <property type="match status" value="1"/>
</dbReference>
<feature type="region of interest" description="Disordered" evidence="1">
    <location>
        <begin position="488"/>
        <end position="526"/>
    </location>
</feature>
<feature type="compositionally biased region" description="Basic and acidic residues" evidence="1">
    <location>
        <begin position="202"/>
        <end position="213"/>
    </location>
</feature>
<keyword evidence="4" id="KW-1185">Reference proteome</keyword>
<name>A0AAE0SSD2_9BIVA</name>
<dbReference type="InterPro" id="IPR023577">
    <property type="entry name" value="CYTH_domain"/>
</dbReference>
<dbReference type="Pfam" id="PF01928">
    <property type="entry name" value="CYTH"/>
    <property type="match status" value="1"/>
</dbReference>
<feature type="domain" description="CYTH" evidence="2">
    <location>
        <begin position="814"/>
        <end position="965"/>
    </location>
</feature>
<comment type="caution">
    <text evidence="3">The sequence shown here is derived from an EMBL/GenBank/DDBJ whole genome shotgun (WGS) entry which is preliminary data.</text>
</comment>
<reference evidence="3" key="3">
    <citation type="submission" date="2023-05" db="EMBL/GenBank/DDBJ databases">
        <authorList>
            <person name="Smith C.H."/>
        </authorList>
    </citation>
    <scope>NUCLEOTIDE SEQUENCE</scope>
    <source>
        <strain evidence="3">CHS0354</strain>
        <tissue evidence="3">Mantle</tissue>
    </source>
</reference>
<gene>
    <name evidence="3" type="ORF">CHS0354_029063</name>
</gene>
<accession>A0AAE0SSD2</accession>
<reference evidence="3" key="1">
    <citation type="journal article" date="2021" name="Genome Biol. Evol.">
        <title>A High-Quality Reference Genome for a Parasitic Bivalve with Doubly Uniparental Inheritance (Bivalvia: Unionida).</title>
        <authorList>
            <person name="Smith C.H."/>
        </authorList>
    </citation>
    <scope>NUCLEOTIDE SEQUENCE</scope>
    <source>
        <strain evidence="3">CHS0354</strain>
    </source>
</reference>
<feature type="compositionally biased region" description="Basic and acidic residues" evidence="1">
    <location>
        <begin position="497"/>
        <end position="514"/>
    </location>
</feature>
<organism evidence="3 4">
    <name type="scientific">Potamilus streckersoni</name>
    <dbReference type="NCBI Taxonomy" id="2493646"/>
    <lineage>
        <taxon>Eukaryota</taxon>
        <taxon>Metazoa</taxon>
        <taxon>Spiralia</taxon>
        <taxon>Lophotrochozoa</taxon>
        <taxon>Mollusca</taxon>
        <taxon>Bivalvia</taxon>
        <taxon>Autobranchia</taxon>
        <taxon>Heteroconchia</taxon>
        <taxon>Palaeoheterodonta</taxon>
        <taxon>Unionida</taxon>
        <taxon>Unionoidea</taxon>
        <taxon>Unionidae</taxon>
        <taxon>Ambleminae</taxon>
        <taxon>Lampsilini</taxon>
        <taxon>Potamilus</taxon>
    </lineage>
</organism>
<feature type="compositionally biased region" description="Basic and acidic residues" evidence="1">
    <location>
        <begin position="226"/>
        <end position="235"/>
    </location>
</feature>
<dbReference type="AlphaFoldDB" id="A0AAE0SSD2"/>
<feature type="compositionally biased region" description="Polar residues" evidence="1">
    <location>
        <begin position="350"/>
        <end position="363"/>
    </location>
</feature>
<dbReference type="EMBL" id="JAEAOA010001746">
    <property type="protein sequence ID" value="KAK3596884.1"/>
    <property type="molecule type" value="Genomic_DNA"/>
</dbReference>
<dbReference type="Proteomes" id="UP001195483">
    <property type="component" value="Unassembled WGS sequence"/>
</dbReference>
<dbReference type="InterPro" id="IPR039582">
    <property type="entry name" value="THTPA"/>
</dbReference>
<feature type="region of interest" description="Disordered" evidence="1">
    <location>
        <begin position="340"/>
        <end position="423"/>
    </location>
</feature>
<dbReference type="GO" id="GO:0042357">
    <property type="term" value="P:thiamine diphosphate metabolic process"/>
    <property type="evidence" value="ECO:0007669"/>
    <property type="project" value="TreeGrafter"/>
</dbReference>
<evidence type="ECO:0000256" key="1">
    <source>
        <dbReference type="SAM" id="MobiDB-lite"/>
    </source>
</evidence>
<dbReference type="InterPro" id="IPR033469">
    <property type="entry name" value="CYTH-like_dom_sf"/>
</dbReference>
<evidence type="ECO:0000313" key="3">
    <source>
        <dbReference type="EMBL" id="KAK3596884.1"/>
    </source>
</evidence>
<dbReference type="Gene3D" id="2.40.320.10">
    <property type="entry name" value="Hypothetical Protein Pfu-838710-001"/>
    <property type="match status" value="1"/>
</dbReference>
<proteinExistence type="predicted"/>
<dbReference type="GO" id="GO:0050333">
    <property type="term" value="F:thiamine triphosphate phosphatase activity"/>
    <property type="evidence" value="ECO:0007669"/>
    <property type="project" value="InterPro"/>
</dbReference>
<feature type="compositionally biased region" description="Basic and acidic residues" evidence="1">
    <location>
        <begin position="405"/>
        <end position="419"/>
    </location>
</feature>
<dbReference type="PANTHER" id="PTHR14586:SF1">
    <property type="entry name" value="THIAMINE-TRIPHOSPHATASE"/>
    <property type="match status" value="1"/>
</dbReference>
<dbReference type="PANTHER" id="PTHR14586">
    <property type="entry name" value="THIAMINE-TRIPHOSPHATASE"/>
    <property type="match status" value="1"/>
</dbReference>
<dbReference type="GO" id="GO:0000287">
    <property type="term" value="F:magnesium ion binding"/>
    <property type="evidence" value="ECO:0007669"/>
    <property type="project" value="TreeGrafter"/>
</dbReference>
<feature type="region of interest" description="Disordered" evidence="1">
    <location>
        <begin position="202"/>
        <end position="237"/>
    </location>
</feature>
<evidence type="ECO:0000313" key="4">
    <source>
        <dbReference type="Proteomes" id="UP001195483"/>
    </source>
</evidence>
<evidence type="ECO:0000259" key="2">
    <source>
        <dbReference type="Pfam" id="PF01928"/>
    </source>
</evidence>
<reference evidence="3" key="2">
    <citation type="journal article" date="2021" name="Genome Biol. Evol.">
        <title>Developing a high-quality reference genome for a parasitic bivalve with doubly uniparental inheritance (Bivalvia: Unionida).</title>
        <authorList>
            <person name="Smith C.H."/>
        </authorList>
    </citation>
    <scope>NUCLEOTIDE SEQUENCE</scope>
    <source>
        <strain evidence="3">CHS0354</strain>
        <tissue evidence="3">Mantle</tissue>
    </source>
</reference>
<feature type="compositionally biased region" description="Basic and acidic residues" evidence="1">
    <location>
        <begin position="365"/>
        <end position="376"/>
    </location>
</feature>